<sequence>MAPRKKSEEEKKLAKRAREKARYEKNKTDPVKAVEIKNRMHANYMRRKEKVKPYCQQSDRKKRSLRKEWREKKRTYRLKKKENYQSGRTLEERNDDNAALQAEPSTSRTTDQESLNTSPGKTPHQSETGKKRSDRNRKRRHREYLLMKREMNDRDARIAELEKKCETMRKRLDRLKQKNTRSPRSLVNMIIKKKDARVVKKRLLFGETLKRQIEENLLTTKSRKERHGFVKNIIGDAKWLRKYGLLQTCKFIPIKILRTSLRRKVSNSAYNRRIKTITDNVRADVEAFLQEDENSKLCPGKKDCVTRKKVKKQKRTLIEDLSVLHAKFCANRPYNISYTSFTRLKPFWVLSPHVNKRETCQCIKHENFKLLIKGLYDANAIASPLVKNVRMQMCCEEITEKCFFRSCQLCRNKTILYGIFDGADNITYEQWMNTTVDYEDTKTKQMKTTKRLKKIPINKSLLEVVRQADSESLKFLAHEGNIFHQHKALKKLKDTLSPQEVLIHMDFSENYATKYNTEIQSVHFGGNRQSISLHTVVVYYKKSMVSP</sequence>
<dbReference type="PANTHER" id="PTHR46601:SF1">
    <property type="entry name" value="ADF-H DOMAIN-CONTAINING PROTEIN"/>
    <property type="match status" value="1"/>
</dbReference>
<organism evidence="3">
    <name type="scientific">Graphocephala atropunctata</name>
    <dbReference type="NCBI Taxonomy" id="36148"/>
    <lineage>
        <taxon>Eukaryota</taxon>
        <taxon>Metazoa</taxon>
        <taxon>Ecdysozoa</taxon>
        <taxon>Arthropoda</taxon>
        <taxon>Hexapoda</taxon>
        <taxon>Insecta</taxon>
        <taxon>Pterygota</taxon>
        <taxon>Neoptera</taxon>
        <taxon>Paraneoptera</taxon>
        <taxon>Hemiptera</taxon>
        <taxon>Auchenorrhyncha</taxon>
        <taxon>Membracoidea</taxon>
        <taxon>Cicadellidae</taxon>
        <taxon>Cicadellinae</taxon>
        <taxon>Cicadellini</taxon>
        <taxon>Graphocephala</taxon>
    </lineage>
</organism>
<accession>A0A1B6LHD8</accession>
<gene>
    <name evidence="3" type="ORF">g.6784</name>
</gene>
<feature type="region of interest" description="Disordered" evidence="2">
    <location>
        <begin position="1"/>
        <end position="143"/>
    </location>
</feature>
<feature type="compositionally biased region" description="Polar residues" evidence="2">
    <location>
        <begin position="103"/>
        <end position="126"/>
    </location>
</feature>
<reference evidence="3" key="1">
    <citation type="submission" date="2015-11" db="EMBL/GenBank/DDBJ databases">
        <title>De novo transcriptome assembly of four potential Pierce s Disease insect vectors from Arizona vineyards.</title>
        <authorList>
            <person name="Tassone E.E."/>
        </authorList>
    </citation>
    <scope>NUCLEOTIDE SEQUENCE</scope>
</reference>
<feature type="non-terminal residue" evidence="3">
    <location>
        <position position="547"/>
    </location>
</feature>
<feature type="compositionally biased region" description="Basic and acidic residues" evidence="2">
    <location>
        <begin position="20"/>
        <end position="38"/>
    </location>
</feature>
<dbReference type="EMBL" id="GEBQ01016854">
    <property type="protein sequence ID" value="JAT23123.1"/>
    <property type="molecule type" value="Transcribed_RNA"/>
</dbReference>
<proteinExistence type="predicted"/>
<keyword evidence="1" id="KW-0175">Coiled coil</keyword>
<name>A0A1B6LHD8_9HEMI</name>
<feature type="coiled-coil region" evidence="1">
    <location>
        <begin position="151"/>
        <end position="178"/>
    </location>
</feature>
<evidence type="ECO:0000256" key="1">
    <source>
        <dbReference type="SAM" id="Coils"/>
    </source>
</evidence>
<dbReference type="PANTHER" id="PTHR46601">
    <property type="entry name" value="ULP_PROTEASE DOMAIN-CONTAINING PROTEIN"/>
    <property type="match status" value="1"/>
</dbReference>
<protein>
    <submittedName>
        <fullName evidence="3">Uncharacterized protein</fullName>
    </submittedName>
</protein>
<dbReference type="AlphaFoldDB" id="A0A1B6LHD8"/>
<feature type="compositionally biased region" description="Basic and acidic residues" evidence="2">
    <location>
        <begin position="1"/>
        <end position="12"/>
    </location>
</feature>
<feature type="compositionally biased region" description="Basic residues" evidence="2">
    <location>
        <begin position="132"/>
        <end position="142"/>
    </location>
</feature>
<evidence type="ECO:0000256" key="2">
    <source>
        <dbReference type="SAM" id="MobiDB-lite"/>
    </source>
</evidence>
<evidence type="ECO:0000313" key="3">
    <source>
        <dbReference type="EMBL" id="JAT23123.1"/>
    </source>
</evidence>